<evidence type="ECO:0000313" key="6">
    <source>
        <dbReference type="EMBL" id="CCH32815.1"/>
    </source>
</evidence>
<dbReference type="PANTHER" id="PTHR30290:SF9">
    <property type="entry name" value="OLIGOPEPTIDE-BINDING PROTEIN APPA"/>
    <property type="match status" value="1"/>
</dbReference>
<evidence type="ECO:0000259" key="5">
    <source>
        <dbReference type="Pfam" id="PF00496"/>
    </source>
</evidence>
<dbReference type="PATRIC" id="fig|1179773.3.peg.5597"/>
<dbReference type="InterPro" id="IPR000914">
    <property type="entry name" value="SBP_5_dom"/>
</dbReference>
<dbReference type="GO" id="GO:1904680">
    <property type="term" value="F:peptide transmembrane transporter activity"/>
    <property type="evidence" value="ECO:0007669"/>
    <property type="project" value="TreeGrafter"/>
</dbReference>
<evidence type="ECO:0000313" key="7">
    <source>
        <dbReference type="Proteomes" id="UP000006281"/>
    </source>
</evidence>
<evidence type="ECO:0000256" key="1">
    <source>
        <dbReference type="ARBA" id="ARBA00005695"/>
    </source>
</evidence>
<feature type="domain" description="Solute-binding protein family 5" evidence="5">
    <location>
        <begin position="76"/>
        <end position="414"/>
    </location>
</feature>
<dbReference type="Proteomes" id="UP000006281">
    <property type="component" value="Chromosome"/>
</dbReference>
<organism evidence="6 7">
    <name type="scientific">Saccharothrix espanaensis (strain ATCC 51144 / DSM 44229 / JCM 9112 / NBRC 15066 / NRRL 15764)</name>
    <dbReference type="NCBI Taxonomy" id="1179773"/>
    <lineage>
        <taxon>Bacteria</taxon>
        <taxon>Bacillati</taxon>
        <taxon>Actinomycetota</taxon>
        <taxon>Actinomycetes</taxon>
        <taxon>Pseudonocardiales</taxon>
        <taxon>Pseudonocardiaceae</taxon>
        <taxon>Saccharothrix</taxon>
    </lineage>
</organism>
<protein>
    <recommendedName>
        <fullName evidence="5">Solute-binding protein family 5 domain-containing protein</fullName>
    </recommendedName>
</protein>
<dbReference type="SUPFAM" id="SSF53850">
    <property type="entry name" value="Periplasmic binding protein-like II"/>
    <property type="match status" value="1"/>
</dbReference>
<dbReference type="InterPro" id="IPR030678">
    <property type="entry name" value="Peptide/Ni-bd"/>
</dbReference>
<keyword evidence="2" id="KW-0813">Transport</keyword>
<dbReference type="PANTHER" id="PTHR30290">
    <property type="entry name" value="PERIPLASMIC BINDING COMPONENT OF ABC TRANSPORTER"/>
    <property type="match status" value="1"/>
</dbReference>
<dbReference type="EMBL" id="HE804045">
    <property type="protein sequence ID" value="CCH32815.1"/>
    <property type="molecule type" value="Genomic_DNA"/>
</dbReference>
<dbReference type="STRING" id="1179773.BN6_55560"/>
<feature type="signal peptide" evidence="4">
    <location>
        <begin position="1"/>
        <end position="25"/>
    </location>
</feature>
<sequence>MRPPMRALTALLAACTLFAAGCAGAGSAAADDTLVVALPAPPESMNPAQNGSGVQGIVHWLSYEPLIRANSDGTFSAALASDWKYVGPGNTLFEMTIRPDAAFADGTPVDPAAVVATLNYYLAAAGPMKPFLTGISEVTAAGPVVRVRLTSPNPILPYVFSQLVNWGDVISPAGLAQPDKLASATFGAGAYTLDPAATVAGDHYTFVKNPHYYKPEAQRFAKVQVRVIPDPNSAMQALASGQVDVNLNATATLAEQARGSGAAVLEGNPGVLALYLVDRAGQTTPALGDIRVRQALNHAVDRSAVASALGAGFSAVGQIAAAGTDGHDPALDDRFRHDPARARTLLEEAGYGGGFSFELVDLLTFGMNTASQAVSGQLAKVGVTATIHTDGNDLNRYVADLTSRKFSATTFRLNTPLFASALFNITGATSPLNPFLSTDPDIDRAFEALGTAAETEAEAAAREFNRTVVDKAWFLPIAAVQNYVFAKGIAGLGAFAPNGALDVLSWAPQVTS</sequence>
<gene>
    <name evidence="6" type="ordered locus">BN6_55560</name>
</gene>
<comment type="similarity">
    <text evidence="1">Belongs to the bacterial solute-binding protein 5 family.</text>
</comment>
<evidence type="ECO:0000256" key="3">
    <source>
        <dbReference type="ARBA" id="ARBA00022729"/>
    </source>
</evidence>
<name>K0JXZ0_SACES</name>
<dbReference type="BioCyc" id="SESP1179773:BN6_RS26815-MONOMER"/>
<evidence type="ECO:0000256" key="2">
    <source>
        <dbReference type="ARBA" id="ARBA00022448"/>
    </source>
</evidence>
<keyword evidence="3 4" id="KW-0732">Signal</keyword>
<dbReference type="KEGG" id="sesp:BN6_55560"/>
<accession>K0JXZ0</accession>
<keyword evidence="7" id="KW-1185">Reference proteome</keyword>
<dbReference type="GO" id="GO:0043190">
    <property type="term" value="C:ATP-binding cassette (ABC) transporter complex"/>
    <property type="evidence" value="ECO:0007669"/>
    <property type="project" value="InterPro"/>
</dbReference>
<dbReference type="eggNOG" id="COG0747">
    <property type="taxonomic scope" value="Bacteria"/>
</dbReference>
<reference evidence="6 7" key="1">
    <citation type="journal article" date="2012" name="BMC Genomics">
        <title>Complete genome sequence of Saccharothrix espanaensis DSM 44229T and comparison to the other completely sequenced Pseudonocardiaceae.</title>
        <authorList>
            <person name="Strobel T."/>
            <person name="Al-Dilaimi A."/>
            <person name="Blom J."/>
            <person name="Gessner A."/>
            <person name="Kalinowski J."/>
            <person name="Luzhetska M."/>
            <person name="Puhler A."/>
            <person name="Szczepanowski R."/>
            <person name="Bechthold A."/>
            <person name="Ruckert C."/>
        </authorList>
    </citation>
    <scope>NUCLEOTIDE SEQUENCE [LARGE SCALE GENOMIC DNA]</scope>
    <source>
        <strain evidence="7">ATCC 51144 / DSM 44229 / JCM 9112 / NBRC 15066 / NRRL 15764</strain>
    </source>
</reference>
<feature type="chain" id="PRO_5038915143" description="Solute-binding protein family 5 domain-containing protein" evidence="4">
    <location>
        <begin position="26"/>
        <end position="512"/>
    </location>
</feature>
<dbReference type="PIRSF" id="PIRSF002741">
    <property type="entry name" value="MppA"/>
    <property type="match status" value="1"/>
</dbReference>
<dbReference type="HOGENOM" id="CLU_017028_7_3_11"/>
<dbReference type="Gene3D" id="3.10.105.10">
    <property type="entry name" value="Dipeptide-binding Protein, Domain 3"/>
    <property type="match status" value="1"/>
</dbReference>
<dbReference type="Gene3D" id="3.40.190.10">
    <property type="entry name" value="Periplasmic binding protein-like II"/>
    <property type="match status" value="1"/>
</dbReference>
<dbReference type="InterPro" id="IPR039424">
    <property type="entry name" value="SBP_5"/>
</dbReference>
<dbReference type="Pfam" id="PF00496">
    <property type="entry name" value="SBP_bac_5"/>
    <property type="match status" value="1"/>
</dbReference>
<evidence type="ECO:0000256" key="4">
    <source>
        <dbReference type="SAM" id="SignalP"/>
    </source>
</evidence>
<dbReference type="AlphaFoldDB" id="K0JXZ0"/>
<dbReference type="GO" id="GO:0015833">
    <property type="term" value="P:peptide transport"/>
    <property type="evidence" value="ECO:0007669"/>
    <property type="project" value="TreeGrafter"/>
</dbReference>
<dbReference type="GO" id="GO:0042597">
    <property type="term" value="C:periplasmic space"/>
    <property type="evidence" value="ECO:0007669"/>
    <property type="project" value="UniProtKB-ARBA"/>
</dbReference>
<proteinExistence type="inferred from homology"/>
<dbReference type="PROSITE" id="PS51257">
    <property type="entry name" value="PROKAR_LIPOPROTEIN"/>
    <property type="match status" value="1"/>
</dbReference>